<sequence length="649" mass="73615">MVDYVSCALIKVGKSVLLVKRQDNNRWSFPGGHKENSESPVETAIRETKEETGITLNIPVEDSICNIWLGDKFISFVPFRLSELETVEIDTTELTDAKLFPMNDLPDDCMDTVYQVMQWNRSDEQEIARDIARGELASPQYLDGNYLFDMRLTGTGIATRNLKNDQEEITYRDPKKFLTKKFLDLCNGVRVVFDHPEKNGVDTEFLRNRQVGTVILPYVFDQEVWAIVKIASPLFSQMLMQTIYSTSPSVTNRYKNNPVYYEKNKRALYENSPYVVDHLAIVENGVWDKDGKVPAGISTPLNKFIKKREKIIMSDELDKRYEELMAKADKSRKDAAAKKDSGGAFLAESKKKYEDELEFYKERVESGEVTDEDKEYLDRAKKQYEDALKSTNPEKSLEDRRKAHKDSCAAPTTVKQDATRKNDDQDRIVTCDQMEKMFTDLGNKIGEHISKALTSKETPKPNNDGEGSGDGDENKPSEDEKKNDGSEPLKQDEEPPREGKPLDEKTVAAMIDSGLMGKELSEEDREKVSDCQMQFERVYKLHNKTPPRPLPTETPELFAMRALKGVIQHSQKWNAVGMDTIRKDSKILDVAVPEVIQDAEKAATASISQAGQIRYIEERNGGSTTRTPTGDPSVFFRQFAAPDRAALIN</sequence>
<dbReference type="PROSITE" id="PS00893">
    <property type="entry name" value="NUDIX_BOX"/>
    <property type="match status" value="1"/>
</dbReference>
<name>A0A9W4XE47_9PROT</name>
<organism evidence="6 8">
    <name type="scientific">Commensalibacter communis</name>
    <dbReference type="NCBI Taxonomy" id="2972786"/>
    <lineage>
        <taxon>Bacteria</taxon>
        <taxon>Pseudomonadati</taxon>
        <taxon>Pseudomonadota</taxon>
        <taxon>Alphaproteobacteria</taxon>
        <taxon>Acetobacterales</taxon>
        <taxon>Acetobacteraceae</taxon>
    </lineage>
</organism>
<reference evidence="6" key="1">
    <citation type="submission" date="2022-10" db="EMBL/GenBank/DDBJ databases">
        <authorList>
            <person name="Botero Cardona J."/>
        </authorList>
    </citation>
    <scope>NUCLEOTIDE SEQUENCE</scope>
    <source>
        <strain evidence="6">LMG 31819</strain>
        <strain evidence="7">R-53529</strain>
    </source>
</reference>
<feature type="compositionally biased region" description="Basic and acidic residues" evidence="4">
    <location>
        <begin position="395"/>
        <end position="407"/>
    </location>
</feature>
<dbReference type="CDD" id="cd02883">
    <property type="entry name" value="NUDIX_Hydrolase"/>
    <property type="match status" value="1"/>
</dbReference>
<evidence type="ECO:0000256" key="2">
    <source>
        <dbReference type="ARBA" id="ARBA00022801"/>
    </source>
</evidence>
<feature type="compositionally biased region" description="Basic and acidic residues" evidence="4">
    <location>
        <begin position="417"/>
        <end position="427"/>
    </location>
</feature>
<evidence type="ECO:0000313" key="9">
    <source>
        <dbReference type="Proteomes" id="UP001154259"/>
    </source>
</evidence>
<feature type="region of interest" description="Disordered" evidence="4">
    <location>
        <begin position="449"/>
        <end position="504"/>
    </location>
</feature>
<comment type="caution">
    <text evidence="6">The sequence shown here is derived from an EMBL/GenBank/DDBJ whole genome shotgun (WGS) entry which is preliminary data.</text>
</comment>
<evidence type="ECO:0000313" key="6">
    <source>
        <dbReference type="EMBL" id="CAI3957965.1"/>
    </source>
</evidence>
<dbReference type="AlphaFoldDB" id="A0A9W4XE47"/>
<evidence type="ECO:0000256" key="1">
    <source>
        <dbReference type="ARBA" id="ARBA00001946"/>
    </source>
</evidence>
<dbReference type="InterPro" id="IPR020084">
    <property type="entry name" value="NUDIX_hydrolase_CS"/>
</dbReference>
<dbReference type="PANTHER" id="PTHR43046:SF14">
    <property type="entry name" value="MUTT_NUDIX FAMILY PROTEIN"/>
    <property type="match status" value="1"/>
</dbReference>
<comment type="cofactor">
    <cofactor evidence="1">
        <name>Mg(2+)</name>
        <dbReference type="ChEBI" id="CHEBI:18420"/>
    </cofactor>
</comment>
<accession>A0A9W4XE47</accession>
<dbReference type="SUPFAM" id="SSF55811">
    <property type="entry name" value="Nudix"/>
    <property type="match status" value="1"/>
</dbReference>
<keyword evidence="2" id="KW-0378">Hydrolase</keyword>
<evidence type="ECO:0000313" key="7">
    <source>
        <dbReference type="EMBL" id="CAI3960186.1"/>
    </source>
</evidence>
<keyword evidence="3" id="KW-0175">Coiled coil</keyword>
<dbReference type="RefSeq" id="WP_271790672.1">
    <property type="nucleotide sequence ID" value="NZ_CAMXCM010000011.1"/>
</dbReference>
<keyword evidence="9" id="KW-1185">Reference proteome</keyword>
<evidence type="ECO:0000259" key="5">
    <source>
        <dbReference type="PROSITE" id="PS51462"/>
    </source>
</evidence>
<gene>
    <name evidence="7" type="ORF">R53529_LOCUS2256</name>
    <name evidence="6" type="ORF">R53530_LOCUS2240</name>
</gene>
<evidence type="ECO:0000256" key="3">
    <source>
        <dbReference type="SAM" id="Coils"/>
    </source>
</evidence>
<evidence type="ECO:0000256" key="4">
    <source>
        <dbReference type="SAM" id="MobiDB-lite"/>
    </source>
</evidence>
<dbReference type="Proteomes" id="UP001154259">
    <property type="component" value="Unassembled WGS sequence"/>
</dbReference>
<feature type="domain" description="Nudix hydrolase" evidence="5">
    <location>
        <begin position="1"/>
        <end position="122"/>
    </location>
</feature>
<feature type="coiled-coil region" evidence="3">
    <location>
        <begin position="314"/>
        <end position="370"/>
    </location>
</feature>
<dbReference type="Pfam" id="PF00293">
    <property type="entry name" value="NUDIX"/>
    <property type="match status" value="1"/>
</dbReference>
<protein>
    <submittedName>
        <fullName evidence="6 7">NUDIX family (YjhB)</fullName>
    </submittedName>
</protein>
<proteinExistence type="predicted"/>
<feature type="region of interest" description="Disordered" evidence="4">
    <location>
        <begin position="384"/>
        <end position="427"/>
    </location>
</feature>
<dbReference type="PANTHER" id="PTHR43046">
    <property type="entry name" value="GDP-MANNOSE MANNOSYL HYDROLASE"/>
    <property type="match status" value="1"/>
</dbReference>
<dbReference type="EMBL" id="CAMXCS010000011">
    <property type="protein sequence ID" value="CAI3960186.1"/>
    <property type="molecule type" value="Genomic_DNA"/>
</dbReference>
<dbReference type="InterPro" id="IPR015797">
    <property type="entry name" value="NUDIX_hydrolase-like_dom_sf"/>
</dbReference>
<dbReference type="Gene3D" id="3.90.79.10">
    <property type="entry name" value="Nucleoside Triphosphate Pyrophosphohydrolase"/>
    <property type="match status" value="1"/>
</dbReference>
<dbReference type="GO" id="GO:0016787">
    <property type="term" value="F:hydrolase activity"/>
    <property type="evidence" value="ECO:0007669"/>
    <property type="project" value="UniProtKB-KW"/>
</dbReference>
<evidence type="ECO:0000313" key="8">
    <source>
        <dbReference type="Proteomes" id="UP001154255"/>
    </source>
</evidence>
<dbReference type="Proteomes" id="UP001154255">
    <property type="component" value="Unassembled WGS sequence"/>
</dbReference>
<feature type="compositionally biased region" description="Basic and acidic residues" evidence="4">
    <location>
        <begin position="472"/>
        <end position="504"/>
    </location>
</feature>
<dbReference type="PROSITE" id="PS51462">
    <property type="entry name" value="NUDIX"/>
    <property type="match status" value="1"/>
</dbReference>
<dbReference type="EMBL" id="CAMXCM010000011">
    <property type="protein sequence ID" value="CAI3957965.1"/>
    <property type="molecule type" value="Genomic_DNA"/>
</dbReference>
<dbReference type="InterPro" id="IPR000086">
    <property type="entry name" value="NUDIX_hydrolase_dom"/>
</dbReference>